<evidence type="ECO:0000313" key="2">
    <source>
        <dbReference type="Proteomes" id="UP000095280"/>
    </source>
</evidence>
<dbReference type="WBParaSite" id="maker-unitig_38811-snap-gene-0.2-mRNA-1">
    <property type="protein sequence ID" value="maker-unitig_38811-snap-gene-0.2-mRNA-1"/>
    <property type="gene ID" value="maker-unitig_38811-snap-gene-0.2"/>
</dbReference>
<feature type="compositionally biased region" description="Basic residues" evidence="1">
    <location>
        <begin position="1"/>
        <end position="15"/>
    </location>
</feature>
<feature type="compositionally biased region" description="Gly residues" evidence="1">
    <location>
        <begin position="20"/>
        <end position="32"/>
    </location>
</feature>
<evidence type="ECO:0000256" key="1">
    <source>
        <dbReference type="SAM" id="MobiDB-lite"/>
    </source>
</evidence>
<sequence>RENRRRSRAVWHRPAARAPGGSGGHVRSGSGGAAARPAVANSPRLANISPPPEPNRHRPAVVLRRCSNRCPSIPPPGCWVVATRTRAGRWCGAKPPWPGHLKPLE</sequence>
<protein>
    <submittedName>
        <fullName evidence="3">Os08g0442700 protein</fullName>
    </submittedName>
</protein>
<reference evidence="3" key="1">
    <citation type="submission" date="2016-11" db="UniProtKB">
        <authorList>
            <consortium name="WormBaseParasite"/>
        </authorList>
    </citation>
    <scope>IDENTIFICATION</scope>
</reference>
<dbReference type="Proteomes" id="UP000095280">
    <property type="component" value="Unplaced"/>
</dbReference>
<feature type="region of interest" description="Disordered" evidence="1">
    <location>
        <begin position="1"/>
        <end position="58"/>
    </location>
</feature>
<evidence type="ECO:0000313" key="3">
    <source>
        <dbReference type="WBParaSite" id="maker-unitig_38811-snap-gene-0.2-mRNA-1"/>
    </source>
</evidence>
<keyword evidence="2" id="KW-1185">Reference proteome</keyword>
<proteinExistence type="predicted"/>
<organism evidence="2 3">
    <name type="scientific">Macrostomum lignano</name>
    <dbReference type="NCBI Taxonomy" id="282301"/>
    <lineage>
        <taxon>Eukaryota</taxon>
        <taxon>Metazoa</taxon>
        <taxon>Spiralia</taxon>
        <taxon>Lophotrochozoa</taxon>
        <taxon>Platyhelminthes</taxon>
        <taxon>Rhabditophora</taxon>
        <taxon>Macrostomorpha</taxon>
        <taxon>Macrostomida</taxon>
        <taxon>Macrostomidae</taxon>
        <taxon>Macrostomum</taxon>
    </lineage>
</organism>
<name>A0A1I8FL45_9PLAT</name>
<dbReference type="AlphaFoldDB" id="A0A1I8FL45"/>
<accession>A0A1I8FL45</accession>